<evidence type="ECO:0000259" key="2">
    <source>
        <dbReference type="Pfam" id="PF12552"/>
    </source>
</evidence>
<dbReference type="InterPro" id="IPR032795">
    <property type="entry name" value="DUF3741-assoc"/>
</dbReference>
<feature type="region of interest" description="Disordered" evidence="1">
    <location>
        <begin position="48"/>
        <end position="81"/>
    </location>
</feature>
<dbReference type="PANTHER" id="PTHR46634">
    <property type="entry name" value="M REDUCTASE II SUBUNIT GAMMA, PUTATIVE (DUF3741)-RELATED"/>
    <property type="match status" value="1"/>
</dbReference>
<dbReference type="Pfam" id="PF14309">
    <property type="entry name" value="DUF4378"/>
    <property type="match status" value="1"/>
</dbReference>
<dbReference type="EMBL" id="JBDFQZ010000005">
    <property type="protein sequence ID" value="KAK9726475.1"/>
    <property type="molecule type" value="Genomic_DNA"/>
</dbReference>
<evidence type="ECO:0008006" key="7">
    <source>
        <dbReference type="Google" id="ProtNLM"/>
    </source>
</evidence>
<evidence type="ECO:0000256" key="1">
    <source>
        <dbReference type="SAM" id="MobiDB-lite"/>
    </source>
</evidence>
<dbReference type="Proteomes" id="UP001443914">
    <property type="component" value="Unassembled WGS sequence"/>
</dbReference>
<feature type="compositionally biased region" description="Basic and acidic residues" evidence="1">
    <location>
        <begin position="207"/>
        <end position="222"/>
    </location>
</feature>
<dbReference type="PANTHER" id="PTHR46634:SF3">
    <property type="entry name" value="M REDUCTASE II SUBUNIT GAMMA, PUTATIVE (DUF3741)-RELATED"/>
    <property type="match status" value="1"/>
</dbReference>
<proteinExistence type="predicted"/>
<name>A0AAW1KUY3_SAPOF</name>
<gene>
    <name evidence="5" type="ORF">RND81_05G218100</name>
</gene>
<feature type="region of interest" description="Disordered" evidence="1">
    <location>
        <begin position="631"/>
        <end position="671"/>
    </location>
</feature>
<organism evidence="5 6">
    <name type="scientific">Saponaria officinalis</name>
    <name type="common">Common soapwort</name>
    <name type="synonym">Lychnis saponaria</name>
    <dbReference type="NCBI Taxonomy" id="3572"/>
    <lineage>
        <taxon>Eukaryota</taxon>
        <taxon>Viridiplantae</taxon>
        <taxon>Streptophyta</taxon>
        <taxon>Embryophyta</taxon>
        <taxon>Tracheophyta</taxon>
        <taxon>Spermatophyta</taxon>
        <taxon>Magnoliopsida</taxon>
        <taxon>eudicotyledons</taxon>
        <taxon>Gunneridae</taxon>
        <taxon>Pentapetalae</taxon>
        <taxon>Caryophyllales</taxon>
        <taxon>Caryophyllaceae</taxon>
        <taxon>Caryophylleae</taxon>
        <taxon>Saponaria</taxon>
    </lineage>
</organism>
<evidence type="ECO:0000313" key="5">
    <source>
        <dbReference type="EMBL" id="KAK9726475.1"/>
    </source>
</evidence>
<feature type="domain" description="DUF4378" evidence="3">
    <location>
        <begin position="794"/>
        <end position="965"/>
    </location>
</feature>
<evidence type="ECO:0000313" key="6">
    <source>
        <dbReference type="Proteomes" id="UP001443914"/>
    </source>
</evidence>
<evidence type="ECO:0000259" key="4">
    <source>
        <dbReference type="Pfam" id="PF14383"/>
    </source>
</evidence>
<dbReference type="EMBL" id="JBDFQZ010000005">
    <property type="protein sequence ID" value="KAK9726476.1"/>
    <property type="molecule type" value="Genomic_DNA"/>
</dbReference>
<reference evidence="5 6" key="1">
    <citation type="submission" date="2024-03" db="EMBL/GenBank/DDBJ databases">
        <title>WGS assembly of Saponaria officinalis var. Norfolk2.</title>
        <authorList>
            <person name="Jenkins J."/>
            <person name="Shu S."/>
            <person name="Grimwood J."/>
            <person name="Barry K."/>
            <person name="Goodstein D."/>
            <person name="Schmutz J."/>
            <person name="Leebens-Mack J."/>
            <person name="Osbourn A."/>
        </authorList>
    </citation>
    <scope>NUCLEOTIDE SEQUENCE [LARGE SCALE GENOMIC DNA]</scope>
    <source>
        <strain evidence="6">cv. Norfolk2</strain>
        <strain evidence="5">JIC</strain>
        <tissue evidence="5">Leaf</tissue>
    </source>
</reference>
<dbReference type="Pfam" id="PF14383">
    <property type="entry name" value="VARLMGL"/>
    <property type="match status" value="1"/>
</dbReference>
<feature type="domain" description="DUF3741" evidence="2">
    <location>
        <begin position="231"/>
        <end position="275"/>
    </location>
</feature>
<evidence type="ECO:0000259" key="3">
    <source>
        <dbReference type="Pfam" id="PF14309"/>
    </source>
</evidence>
<feature type="compositionally biased region" description="Low complexity" evidence="1">
    <location>
        <begin position="65"/>
        <end position="79"/>
    </location>
</feature>
<dbReference type="Pfam" id="PF12552">
    <property type="entry name" value="DUF3741"/>
    <property type="match status" value="1"/>
</dbReference>
<keyword evidence="6" id="KW-1185">Reference proteome</keyword>
<dbReference type="InterPro" id="IPR022212">
    <property type="entry name" value="DUF3741"/>
</dbReference>
<feature type="region of interest" description="Disordered" evidence="1">
    <location>
        <begin position="201"/>
        <end position="222"/>
    </location>
</feature>
<feature type="domain" description="DUF3741" evidence="4">
    <location>
        <begin position="125"/>
        <end position="142"/>
    </location>
</feature>
<feature type="region of interest" description="Disordered" evidence="1">
    <location>
        <begin position="539"/>
        <end position="575"/>
    </location>
</feature>
<protein>
    <recommendedName>
        <fullName evidence="7">DUF4378 domain-containing protein</fullName>
    </recommendedName>
</protein>
<dbReference type="AlphaFoldDB" id="A0AAW1KUY3"/>
<comment type="caution">
    <text evidence="5">The sequence shown here is derived from an EMBL/GenBank/DDBJ whole genome shotgun (WGS) entry which is preliminary data.</text>
</comment>
<accession>A0AAW1KUY3</accession>
<dbReference type="InterPro" id="IPR025486">
    <property type="entry name" value="DUF4378"/>
</dbReference>
<sequence length="975" mass="107888">MIHCKHQYITNAAGVLMNGAHLNGRARGSEKAVPGCLGRMANLFDLSSGVPGNRRLTDKPHNDGSLSRSQSDISRMSSIVGDDMEDKAIVSELRRSSSNRKPNGTPVKMLMAQEMSKNSELRQNSPNVVAKLMGLDAFPKQQHNIATQRTHSKFYTRKCHSEIPVGNWQDEGGFFPEKVDDEIHTHPVQNEFKDIHEILQQSQRTNRPREKSPQRGRSSENVHEKRLCLIRQKFMEAKRLATDEKLRQTKEFQDALDFLSSNGDLFLKVLQEPNSLFTPHLCGGQSVPPSPETKKITILRPSKMMVDDVSIAPARKDEKQVKKQFQANQVNLRDNHSNGFSPTISTWKADDSPAQPTRIVVLKPTFGKVNGAGISVTSTPSSPRAPRNEIFFAEAEDKEAREVAKEITQQMRENLAVPRRDETLLSSVFSNGYTGDESSFEKSVNGCADRDLSDSEVISPTSRLSWDYVNRFGSPHSISSFSRASCSPESSVCREAKKRLSERWAMMGNGSNEEPRQFHRSSSTLGEMLALSEIKKSEICEEDSDSKDEDPRASTTSLLNKSIGAGDGIEDSPRNLLRSKSVPISSTAYREGVNVEVSNPVVAEKLGKAKVRKTSFTGKVTSLFFSKNKKSEKAKSGKLQSNDESQLAAVASSALPAPPERTSNDHSEVVLSPSELRGATFSVDMNDERLGQGFDQGALYVSQPCTRGIPLGNPDQPSPISVLEQSFEEVEATKQPALSLSKFNLIDKSPPIGTISRTMSWDENCTETASTYPLDSPFMSTGVEIDEGGWFYLVQSLLTMAGLDNEGQVGPNLSRWHTPDSPLDPLLKEKYIDLSAKDTLHEARRRQSRSSRKLVFDCVNAALLDITGFGTPAHQRSTSCVGTRSRFSESGPTSLADRVWDRMKEWFSSEVKYSLVDDSGDSNSLIEMLMMKDVAGTGWTDEISFEIDDIGKEIEGKLLEELVEESVVALTGSNW</sequence>